<dbReference type="Proteomes" id="UP000092504">
    <property type="component" value="Unassembled WGS sequence"/>
</dbReference>
<comment type="caution">
    <text evidence="1">The sequence shown here is derived from an EMBL/GenBank/DDBJ whole genome shotgun (WGS) entry which is preliminary data.</text>
</comment>
<proteinExistence type="predicted"/>
<evidence type="ECO:0000313" key="1">
    <source>
        <dbReference type="EMBL" id="OBX36244.1"/>
    </source>
</evidence>
<protein>
    <submittedName>
        <fullName evidence="1">Uncharacterized protein</fullName>
    </submittedName>
</protein>
<dbReference type="AlphaFoldDB" id="A0A1B8P1W2"/>
<accession>A0A1B8P1W2</accession>
<name>A0A1B8P1W2_HALEL</name>
<evidence type="ECO:0000313" key="2">
    <source>
        <dbReference type="Proteomes" id="UP000092504"/>
    </source>
</evidence>
<dbReference type="EMBL" id="MAJD01000001">
    <property type="protein sequence ID" value="OBX36244.1"/>
    <property type="molecule type" value="Genomic_DNA"/>
</dbReference>
<sequence>MSVSGIAAQTFEYLEASDAGQADVEQYQVGSAFVDEAQCGLAVLGGGNLEAGLFHQKFQRQHYVGLIVDHQHTGHARSLLRSL</sequence>
<reference evidence="1 2" key="1">
    <citation type="submission" date="2016-06" db="EMBL/GenBank/DDBJ databases">
        <title>Genome sequence of halotolerant plant growth promoting strain of Halomonas elongata HEK1 isolated from salterns of Rann of Kutch, Gujarat, India.</title>
        <authorList>
            <person name="Gaba S."/>
            <person name="Singh R.N."/>
            <person name="Abrol S."/>
            <person name="Kaushik R."/>
            <person name="Saxena A.K."/>
        </authorList>
    </citation>
    <scope>NUCLEOTIDE SEQUENCE [LARGE SCALE GENOMIC DNA]</scope>
    <source>
        <strain evidence="1 2">HEK1</strain>
    </source>
</reference>
<organism evidence="1 2">
    <name type="scientific">Halomonas elongata</name>
    <dbReference type="NCBI Taxonomy" id="2746"/>
    <lineage>
        <taxon>Bacteria</taxon>
        <taxon>Pseudomonadati</taxon>
        <taxon>Pseudomonadota</taxon>
        <taxon>Gammaproteobacteria</taxon>
        <taxon>Oceanospirillales</taxon>
        <taxon>Halomonadaceae</taxon>
        <taxon>Halomonas</taxon>
    </lineage>
</organism>
<gene>
    <name evidence="1" type="ORF">A8U91_00585</name>
</gene>